<comment type="similarity">
    <text evidence="2">Belongs to the class-I pyridoxal-phosphate-dependent aminotransferase family.</text>
</comment>
<comment type="subunit">
    <text evidence="3">Homodimer.</text>
</comment>
<comment type="cofactor">
    <cofactor evidence="1">
        <name>pyridoxal 5'-phosphate</name>
        <dbReference type="ChEBI" id="CHEBI:597326"/>
    </cofactor>
</comment>
<evidence type="ECO:0000259" key="7">
    <source>
        <dbReference type="Pfam" id="PF00155"/>
    </source>
</evidence>
<dbReference type="CDD" id="cd00609">
    <property type="entry name" value="AAT_like"/>
    <property type="match status" value="1"/>
</dbReference>
<dbReference type="EMBL" id="LPUX01000065">
    <property type="protein sequence ID" value="OAP35863.1"/>
    <property type="molecule type" value="Genomic_DNA"/>
</dbReference>
<dbReference type="Proteomes" id="UP000094025">
    <property type="component" value="Unassembled WGS sequence"/>
</dbReference>
<accession>A0A178XM33</accession>
<feature type="domain" description="Aminotransferase class I/classII large" evidence="7">
    <location>
        <begin position="68"/>
        <end position="396"/>
    </location>
</feature>
<evidence type="ECO:0000256" key="6">
    <source>
        <dbReference type="ARBA" id="ARBA00022898"/>
    </source>
</evidence>
<dbReference type="STRING" id="1472378.AU381_16935"/>
<evidence type="ECO:0000256" key="5">
    <source>
        <dbReference type="ARBA" id="ARBA00022679"/>
    </source>
</evidence>
<dbReference type="GO" id="GO:0030170">
    <property type="term" value="F:pyridoxal phosphate binding"/>
    <property type="evidence" value="ECO:0007669"/>
    <property type="project" value="InterPro"/>
</dbReference>
<dbReference type="InterPro" id="IPR015422">
    <property type="entry name" value="PyrdxlP-dep_Trfase_small"/>
</dbReference>
<keyword evidence="9" id="KW-1185">Reference proteome</keyword>
<dbReference type="FunFam" id="3.90.1150.10:FF:000166">
    <property type="entry name" value="Kynurenine/alpha-aminoadipate aminotransferase, mitochondrial"/>
    <property type="match status" value="1"/>
</dbReference>
<comment type="caution">
    <text evidence="8">The sequence shown here is derived from an EMBL/GenBank/DDBJ whole genome shotgun (WGS) entry which is preliminary data.</text>
</comment>
<evidence type="ECO:0000256" key="2">
    <source>
        <dbReference type="ARBA" id="ARBA00007441"/>
    </source>
</evidence>
<dbReference type="AlphaFoldDB" id="A0A178XM33"/>
<evidence type="ECO:0000256" key="4">
    <source>
        <dbReference type="ARBA" id="ARBA00022576"/>
    </source>
</evidence>
<dbReference type="SUPFAM" id="SSF53383">
    <property type="entry name" value="PLP-dependent transferases"/>
    <property type="match status" value="1"/>
</dbReference>
<evidence type="ECO:0000313" key="8">
    <source>
        <dbReference type="EMBL" id="OAP35863.1"/>
    </source>
</evidence>
<keyword evidence="4" id="KW-0032">Aminotransferase</keyword>
<name>A0A178XM33_9HYPH</name>
<dbReference type="Gene3D" id="3.90.1150.10">
    <property type="entry name" value="Aspartate Aminotransferase, domain 1"/>
    <property type="match status" value="1"/>
</dbReference>
<evidence type="ECO:0000256" key="1">
    <source>
        <dbReference type="ARBA" id="ARBA00001933"/>
    </source>
</evidence>
<protein>
    <submittedName>
        <fullName evidence="8">GntR family transcriptional regulator</fullName>
    </submittedName>
</protein>
<evidence type="ECO:0000256" key="3">
    <source>
        <dbReference type="ARBA" id="ARBA00011738"/>
    </source>
</evidence>
<proteinExistence type="inferred from homology"/>
<keyword evidence="5" id="KW-0808">Transferase</keyword>
<dbReference type="PANTHER" id="PTHR42790:SF19">
    <property type="entry name" value="KYNURENINE_ALPHA-AMINOADIPATE AMINOTRANSFERASE, MITOCHONDRIAL"/>
    <property type="match status" value="1"/>
</dbReference>
<dbReference type="GO" id="GO:0008483">
    <property type="term" value="F:transaminase activity"/>
    <property type="evidence" value="ECO:0007669"/>
    <property type="project" value="UniProtKB-KW"/>
</dbReference>
<dbReference type="PANTHER" id="PTHR42790">
    <property type="entry name" value="AMINOTRANSFERASE"/>
    <property type="match status" value="1"/>
</dbReference>
<dbReference type="Pfam" id="PF00155">
    <property type="entry name" value="Aminotran_1_2"/>
    <property type="match status" value="1"/>
</dbReference>
<organism evidence="8 9">
    <name type="scientific">Sinorhizobium glycinis</name>
    <dbReference type="NCBI Taxonomy" id="1472378"/>
    <lineage>
        <taxon>Bacteria</taxon>
        <taxon>Pseudomonadati</taxon>
        <taxon>Pseudomonadota</taxon>
        <taxon>Alphaproteobacteria</taxon>
        <taxon>Hyphomicrobiales</taxon>
        <taxon>Rhizobiaceae</taxon>
        <taxon>Sinorhizobium/Ensifer group</taxon>
        <taxon>Sinorhizobium</taxon>
    </lineage>
</organism>
<dbReference type="InterPro" id="IPR004839">
    <property type="entry name" value="Aminotransferase_I/II_large"/>
</dbReference>
<reference evidence="8 9" key="1">
    <citation type="journal article" date="2016" name="Int. J. Syst. Evol. Microbiol.">
        <title>Ensifer glycinis sp. nov., an novel rhizobial species associated with Glycine spp.</title>
        <authorList>
            <person name="Yan H."/>
            <person name="Yan J."/>
            <person name="Sui X.H."/>
            <person name="Wang E.T."/>
            <person name="Chen W.X."/>
            <person name="Zhang X.X."/>
            <person name="Chen W.F."/>
        </authorList>
    </citation>
    <scope>NUCLEOTIDE SEQUENCE [LARGE SCALE GENOMIC DNA]</scope>
    <source>
        <strain evidence="8 9">CCBAU 23380</strain>
    </source>
</reference>
<evidence type="ECO:0000313" key="9">
    <source>
        <dbReference type="Proteomes" id="UP000094025"/>
    </source>
</evidence>
<dbReference type="Gene3D" id="3.40.640.10">
    <property type="entry name" value="Type I PLP-dependent aspartate aminotransferase-like (Major domain)"/>
    <property type="match status" value="1"/>
</dbReference>
<dbReference type="FunFam" id="3.40.640.10:FF:000053">
    <property type="entry name" value="Aminotransferase, class I"/>
    <property type="match status" value="1"/>
</dbReference>
<dbReference type="GO" id="GO:1901605">
    <property type="term" value="P:alpha-amino acid metabolic process"/>
    <property type="evidence" value="ECO:0007669"/>
    <property type="project" value="TreeGrafter"/>
</dbReference>
<dbReference type="InterPro" id="IPR050859">
    <property type="entry name" value="Class-I_PLP-dep_aminotransf"/>
</dbReference>
<dbReference type="OrthoDB" id="9804020at2"/>
<keyword evidence="6" id="KW-0663">Pyridoxal phosphate</keyword>
<dbReference type="InterPro" id="IPR015424">
    <property type="entry name" value="PyrdxlP-dep_Trfase"/>
</dbReference>
<dbReference type="InterPro" id="IPR015421">
    <property type="entry name" value="PyrdxlP-dep_Trfase_major"/>
</dbReference>
<gene>
    <name evidence="8" type="ORF">AU381_16935</name>
</gene>
<dbReference type="RefSeq" id="WP_064244284.1">
    <property type="nucleotide sequence ID" value="NZ_LPUX01000065.1"/>
</dbReference>
<sequence length="408" mass="44246">MLNWESIFATRSSRMKASEIRELLKLLDRPDIISFAGGIPDPELFPQAEFSQAYAEIFGGPAVSAALQYSVSEGYRPLREWLARQMAALGIPATVDNIFITSGSQQGLDYLGKLFLSPKDTALVTWPTYLGALQAFNAYEPNYDQLNPGGNRTPEAYVQAAAEAGGRVKFAYLSADFANPTGETVDRAGRERVLDLAEDLGIPVIEDAAYQSLRYDGEAIPPILALEIARKGNINSARTIYCGSFSKTLAPGLRVGWVCAAEPVIRKLVLMKQAADLHSSTINQIAICAVAERGFDEQVAKIHKVYRHRRNAMLAALEKYMPAGVTWTKPEGGMFVWVTLPQGTDGAELLAKSIQTAKVAFVPGRAFFADGSGGNTLRLSFSCASDKLIDEGIRRLGDLIRGGMAEAA</sequence>